<organism evidence="1 2">
    <name type="scientific">Flavobacterium fragile</name>
    <dbReference type="NCBI Taxonomy" id="2949085"/>
    <lineage>
        <taxon>Bacteria</taxon>
        <taxon>Pseudomonadati</taxon>
        <taxon>Bacteroidota</taxon>
        <taxon>Flavobacteriia</taxon>
        <taxon>Flavobacteriales</taxon>
        <taxon>Flavobacteriaceae</taxon>
        <taxon>Flavobacterium</taxon>
    </lineage>
</organism>
<evidence type="ECO:0000313" key="2">
    <source>
        <dbReference type="Proteomes" id="UP001203342"/>
    </source>
</evidence>
<accession>A0ABT0TD37</accession>
<comment type="caution">
    <text evidence="1">The sequence shown here is derived from an EMBL/GenBank/DDBJ whole genome shotgun (WGS) entry which is preliminary data.</text>
</comment>
<dbReference type="Proteomes" id="UP001203342">
    <property type="component" value="Unassembled WGS sequence"/>
</dbReference>
<evidence type="ECO:0000313" key="1">
    <source>
        <dbReference type="EMBL" id="MCL9768874.1"/>
    </source>
</evidence>
<dbReference type="RefSeq" id="WP_250579381.1">
    <property type="nucleotide sequence ID" value="NZ_JAMLJN010000001.1"/>
</dbReference>
<sequence>MAQILKGECRICNYNTSFKYGGSRFDYQTNNPVPAYNKTTEELESINYKTEKDNPNYIFYTDNELKGKNEGNNCFGNFDLSLNQKDNYCPNCKNFSLNFQIYIFC</sequence>
<dbReference type="EMBL" id="JAMLJN010000001">
    <property type="protein sequence ID" value="MCL9768874.1"/>
    <property type="molecule type" value="Genomic_DNA"/>
</dbReference>
<keyword evidence="2" id="KW-1185">Reference proteome</keyword>
<proteinExistence type="predicted"/>
<protein>
    <submittedName>
        <fullName evidence="1">Uncharacterized protein</fullName>
    </submittedName>
</protein>
<reference evidence="1 2" key="1">
    <citation type="submission" date="2022-05" db="EMBL/GenBank/DDBJ databases">
        <title>Flavobacterium sp., isolated from activated sludge.</title>
        <authorList>
            <person name="Ran Q."/>
        </authorList>
    </citation>
    <scope>NUCLEOTIDE SEQUENCE [LARGE SCALE GENOMIC DNA]</scope>
    <source>
        <strain evidence="1 2">HXWNR69</strain>
    </source>
</reference>
<gene>
    <name evidence="1" type="ORF">NAT47_00415</name>
</gene>
<name>A0ABT0TD37_9FLAO</name>